<protein>
    <submittedName>
        <fullName evidence="1">Uncharacterized protein</fullName>
    </submittedName>
</protein>
<accession>B0CEW1</accession>
<gene>
    <name evidence="1" type="ordered locus">AM1_4378</name>
</gene>
<dbReference type="Proteomes" id="UP000000268">
    <property type="component" value="Chromosome"/>
</dbReference>
<dbReference type="HOGENOM" id="CLU_3323241_0_0_3"/>
<sequence>MIAAAHLSSPLFYTFFLRKREDIKSDLGNAKLGSLRWG</sequence>
<dbReference type="EMBL" id="CP000828">
    <property type="protein sequence ID" value="ABW29358.1"/>
    <property type="molecule type" value="Genomic_DNA"/>
</dbReference>
<evidence type="ECO:0000313" key="2">
    <source>
        <dbReference type="Proteomes" id="UP000000268"/>
    </source>
</evidence>
<dbReference type="AlphaFoldDB" id="B0CEW1"/>
<proteinExistence type="predicted"/>
<dbReference type="KEGG" id="amr:AM1_4378"/>
<organism evidence="1 2">
    <name type="scientific">Acaryochloris marina (strain MBIC 11017)</name>
    <dbReference type="NCBI Taxonomy" id="329726"/>
    <lineage>
        <taxon>Bacteria</taxon>
        <taxon>Bacillati</taxon>
        <taxon>Cyanobacteriota</taxon>
        <taxon>Cyanophyceae</taxon>
        <taxon>Acaryochloridales</taxon>
        <taxon>Acaryochloridaceae</taxon>
        <taxon>Acaryochloris</taxon>
    </lineage>
</organism>
<keyword evidence="2" id="KW-1185">Reference proteome</keyword>
<name>B0CEW1_ACAM1</name>
<reference evidence="1 2" key="1">
    <citation type="journal article" date="2008" name="Proc. Natl. Acad. Sci. U.S.A.">
        <title>Niche adaptation and genome expansion in the chlorophyll d-producing cyanobacterium Acaryochloris marina.</title>
        <authorList>
            <person name="Swingley W.D."/>
            <person name="Chen M."/>
            <person name="Cheung P.C."/>
            <person name="Conrad A.L."/>
            <person name="Dejesa L.C."/>
            <person name="Hao J."/>
            <person name="Honchak B.M."/>
            <person name="Karbach L.E."/>
            <person name="Kurdoglu A."/>
            <person name="Lahiri S."/>
            <person name="Mastrian S.D."/>
            <person name="Miyashita H."/>
            <person name="Page L."/>
            <person name="Ramakrishna P."/>
            <person name="Satoh S."/>
            <person name="Sattley W.M."/>
            <person name="Shimada Y."/>
            <person name="Taylor H.L."/>
            <person name="Tomo T."/>
            <person name="Tsuchiya T."/>
            <person name="Wang Z.T."/>
            <person name="Raymond J."/>
            <person name="Mimuro M."/>
            <person name="Blankenship R.E."/>
            <person name="Touchman J.W."/>
        </authorList>
    </citation>
    <scope>NUCLEOTIDE SEQUENCE [LARGE SCALE GENOMIC DNA]</scope>
    <source>
        <strain evidence="2">MBIC 11017</strain>
    </source>
</reference>
<evidence type="ECO:0000313" key="1">
    <source>
        <dbReference type="EMBL" id="ABW29358.1"/>
    </source>
</evidence>